<evidence type="ECO:0000256" key="1">
    <source>
        <dbReference type="SAM" id="MobiDB-lite"/>
    </source>
</evidence>
<feature type="region of interest" description="Disordered" evidence="1">
    <location>
        <begin position="1"/>
        <end position="102"/>
    </location>
</feature>
<dbReference type="Proteomes" id="UP000504606">
    <property type="component" value="Unplaced"/>
</dbReference>
<keyword evidence="2" id="KW-0812">Transmembrane</keyword>
<dbReference type="GeneID" id="127752216"/>
<accession>A0A9C6XVJ9</accession>
<name>A0A9C6XVJ9_FRAOC</name>
<evidence type="ECO:0000313" key="4">
    <source>
        <dbReference type="RefSeq" id="XP_052132929.1"/>
    </source>
</evidence>
<protein>
    <submittedName>
        <fullName evidence="4">Uncharacterized protein LOC127752216</fullName>
    </submittedName>
</protein>
<feature type="compositionally biased region" description="Low complexity" evidence="1">
    <location>
        <begin position="1"/>
        <end position="40"/>
    </location>
</feature>
<proteinExistence type="predicted"/>
<sequence>MAATAPATAASATQPATTTTVVIPATPSSSAASPAQRTTTELQAECLGGLFGPGSPLGTPRIDISRASSSSQQDDSSPERELTAGELGPGTGRRQAPGRERAKRVSLPPFSLLSVSVSFSLSFCVCLAGPPLLSAALCSFLLSKRQGFAVGRQTRETRTSCGRLRARRSTQQPPVQLSLLLFFLLSLLFFVVSPFSSALYVVYHSALLHTIAILRTRRTQLSSETSPSLPLRLSSLYIFISAKYYLRTTSKICGHTHASFVSSIACVFKKCSTWILPQVTPHPFAPRPVPITARLCREGAPPTLFLLLAMASRRVVVVADASGPLPSAPTPHPSRQVVTQLNGCPAAAGDAP</sequence>
<keyword evidence="3" id="KW-1185">Reference proteome</keyword>
<dbReference type="KEGG" id="foc:127752216"/>
<dbReference type="AlphaFoldDB" id="A0A9C6XVJ9"/>
<reference evidence="4" key="1">
    <citation type="submission" date="2025-08" db="UniProtKB">
        <authorList>
            <consortium name="RefSeq"/>
        </authorList>
    </citation>
    <scope>IDENTIFICATION</scope>
    <source>
        <tissue evidence="4">Whole organism</tissue>
    </source>
</reference>
<organism evidence="3 4">
    <name type="scientific">Frankliniella occidentalis</name>
    <name type="common">Western flower thrips</name>
    <name type="synonym">Euthrips occidentalis</name>
    <dbReference type="NCBI Taxonomy" id="133901"/>
    <lineage>
        <taxon>Eukaryota</taxon>
        <taxon>Metazoa</taxon>
        <taxon>Ecdysozoa</taxon>
        <taxon>Arthropoda</taxon>
        <taxon>Hexapoda</taxon>
        <taxon>Insecta</taxon>
        <taxon>Pterygota</taxon>
        <taxon>Neoptera</taxon>
        <taxon>Paraneoptera</taxon>
        <taxon>Thysanoptera</taxon>
        <taxon>Terebrantia</taxon>
        <taxon>Thripoidea</taxon>
        <taxon>Thripidae</taxon>
        <taxon>Frankliniella</taxon>
    </lineage>
</organism>
<evidence type="ECO:0000313" key="3">
    <source>
        <dbReference type="Proteomes" id="UP000504606"/>
    </source>
</evidence>
<dbReference type="RefSeq" id="XP_052132929.1">
    <property type="nucleotide sequence ID" value="XM_052276969.1"/>
</dbReference>
<feature type="transmembrane region" description="Helical" evidence="2">
    <location>
        <begin position="175"/>
        <end position="192"/>
    </location>
</feature>
<feature type="transmembrane region" description="Helical" evidence="2">
    <location>
        <begin position="117"/>
        <end position="142"/>
    </location>
</feature>
<keyword evidence="2" id="KW-1133">Transmembrane helix</keyword>
<keyword evidence="2" id="KW-0472">Membrane</keyword>
<gene>
    <name evidence="4" type="primary">LOC127752216</name>
</gene>
<evidence type="ECO:0000256" key="2">
    <source>
        <dbReference type="SAM" id="Phobius"/>
    </source>
</evidence>